<reference evidence="2 3" key="1">
    <citation type="submission" date="2019-12" db="EMBL/GenBank/DDBJ databases">
        <title>Whole genome sequencing of endophytic Actinobacterium Micromonospora sp. MPMI6T.</title>
        <authorList>
            <person name="Evv R."/>
            <person name="Podile A.R."/>
        </authorList>
    </citation>
    <scope>NUCLEOTIDE SEQUENCE [LARGE SCALE GENOMIC DNA]</scope>
    <source>
        <strain evidence="2 3">MPMI6</strain>
    </source>
</reference>
<name>A0ABS3VL01_MICEH</name>
<sequence length="145" mass="15171">MAFASSATPAGYGFERDKAIFRRFSPAGDVLVVELQTSDHSTKVEKIFYINVALVVAPSGNGTVISTISPPRRCPGMWTAPGGAGSGSPASLVESSGGSPMRRAQPRCRSRCGAGWTMLCLSSFPCWTGTRSLGTLPSSSSRRPG</sequence>
<organism evidence="2 3">
    <name type="scientific">Micromonospora echinofusca</name>
    <dbReference type="NCBI Taxonomy" id="47858"/>
    <lineage>
        <taxon>Bacteria</taxon>
        <taxon>Bacillati</taxon>
        <taxon>Actinomycetota</taxon>
        <taxon>Actinomycetes</taxon>
        <taxon>Micromonosporales</taxon>
        <taxon>Micromonosporaceae</taxon>
        <taxon>Micromonospora</taxon>
    </lineage>
</organism>
<dbReference type="EMBL" id="WVUH01000017">
    <property type="protein sequence ID" value="MBO4205210.1"/>
    <property type="molecule type" value="Genomic_DNA"/>
</dbReference>
<accession>A0ABS3VL01</accession>
<comment type="caution">
    <text evidence="2">The sequence shown here is derived from an EMBL/GenBank/DDBJ whole genome shotgun (WGS) entry which is preliminary data.</text>
</comment>
<dbReference type="InterPro" id="IPR025412">
    <property type="entry name" value="DUF4304"/>
</dbReference>
<keyword evidence="3" id="KW-1185">Reference proteome</keyword>
<evidence type="ECO:0000313" key="2">
    <source>
        <dbReference type="EMBL" id="MBO4205210.1"/>
    </source>
</evidence>
<dbReference type="Pfam" id="PF14137">
    <property type="entry name" value="DUF4304"/>
    <property type="match status" value="1"/>
</dbReference>
<evidence type="ECO:0000256" key="1">
    <source>
        <dbReference type="SAM" id="MobiDB-lite"/>
    </source>
</evidence>
<evidence type="ECO:0000313" key="3">
    <source>
        <dbReference type="Proteomes" id="UP000823521"/>
    </source>
</evidence>
<gene>
    <name evidence="2" type="ORF">GSF22_04180</name>
</gene>
<proteinExistence type="predicted"/>
<dbReference type="Proteomes" id="UP000823521">
    <property type="component" value="Unassembled WGS sequence"/>
</dbReference>
<feature type="region of interest" description="Disordered" evidence="1">
    <location>
        <begin position="81"/>
        <end position="104"/>
    </location>
</feature>
<protein>
    <submittedName>
        <fullName evidence="2">DUF4304 domain-containing protein</fullName>
    </submittedName>
</protein>